<proteinExistence type="predicted"/>
<sequence length="439" mass="49654">MAVVEVAAAASMSQKGYAYETGNAKYPDKKIFQNDKLLLSKNLKGLNQLKISVGELEDYIFDLWPSDMFDNNFNVIHQFDNNGEHDELLTSRFYAVEKVWHGTTTLKSSFGTFYLGEKDNGKFFGIYADNKFLYTIMPANNNDENSMVIIKEPLTLNLSNAPLASGKENKILQNIIIHHSVEKNVLPLVLIIYSGVYDVFRSATFSYSKSTEVIKNLKFKIKNLKVMHNPSEKKPIVETKPIVEEKHNPSADTHNTKEKCVHIAHVIKDVDDCIDKPQKDTVKDTVPVSLLFLSEPCHKEELTSKSFCNSAETAVGSIKVPNDIENILVKDIILQGVLELSNILDPKIQVKSNGHEFSFLSKAQNSIFEAVNDSSCVSVVERDKCLKYKSQKLTRDSNLVQICFECSQFEDDDLISKSESDEENIEIPINDKTYGRFER</sequence>
<evidence type="ECO:0000313" key="1">
    <source>
        <dbReference type="EMBL" id="KAK2714611.1"/>
    </source>
</evidence>
<feature type="non-terminal residue" evidence="1">
    <location>
        <position position="439"/>
    </location>
</feature>
<reference evidence="1" key="1">
    <citation type="submission" date="2023-07" db="EMBL/GenBank/DDBJ databases">
        <title>Chromosome-level genome assembly of Artemia franciscana.</title>
        <authorList>
            <person name="Jo E."/>
        </authorList>
    </citation>
    <scope>NUCLEOTIDE SEQUENCE</scope>
    <source>
        <tissue evidence="1">Whole body</tissue>
    </source>
</reference>
<gene>
    <name evidence="1" type="ORF">QYM36_008986</name>
</gene>
<evidence type="ECO:0000313" key="2">
    <source>
        <dbReference type="Proteomes" id="UP001187531"/>
    </source>
</evidence>
<dbReference type="EMBL" id="JAVRJZ010000013">
    <property type="protein sequence ID" value="KAK2714611.1"/>
    <property type="molecule type" value="Genomic_DNA"/>
</dbReference>
<comment type="caution">
    <text evidence="1">The sequence shown here is derived from an EMBL/GenBank/DDBJ whole genome shotgun (WGS) entry which is preliminary data.</text>
</comment>
<dbReference type="Proteomes" id="UP001187531">
    <property type="component" value="Unassembled WGS sequence"/>
</dbReference>
<name>A0AA88L6M7_ARTSF</name>
<keyword evidence="2" id="KW-1185">Reference proteome</keyword>
<organism evidence="1 2">
    <name type="scientific">Artemia franciscana</name>
    <name type="common">Brine shrimp</name>
    <name type="synonym">Artemia sanfranciscana</name>
    <dbReference type="NCBI Taxonomy" id="6661"/>
    <lineage>
        <taxon>Eukaryota</taxon>
        <taxon>Metazoa</taxon>
        <taxon>Ecdysozoa</taxon>
        <taxon>Arthropoda</taxon>
        <taxon>Crustacea</taxon>
        <taxon>Branchiopoda</taxon>
        <taxon>Anostraca</taxon>
        <taxon>Artemiidae</taxon>
        <taxon>Artemia</taxon>
    </lineage>
</organism>
<accession>A0AA88L6M7</accession>
<dbReference type="AlphaFoldDB" id="A0AA88L6M7"/>
<protein>
    <submittedName>
        <fullName evidence="1">Uncharacterized protein</fullName>
    </submittedName>
</protein>